<organism evidence="9 10">
    <name type="scientific">Tothia fuscella</name>
    <dbReference type="NCBI Taxonomy" id="1048955"/>
    <lineage>
        <taxon>Eukaryota</taxon>
        <taxon>Fungi</taxon>
        <taxon>Dikarya</taxon>
        <taxon>Ascomycota</taxon>
        <taxon>Pezizomycotina</taxon>
        <taxon>Dothideomycetes</taxon>
        <taxon>Pleosporomycetidae</taxon>
        <taxon>Venturiales</taxon>
        <taxon>Cylindrosympodiaceae</taxon>
        <taxon>Tothia</taxon>
    </lineage>
</organism>
<dbReference type="InterPro" id="IPR001155">
    <property type="entry name" value="OxRdtase_FMN_N"/>
</dbReference>
<dbReference type="SUPFAM" id="SSF53613">
    <property type="entry name" value="Ribokinase-like"/>
    <property type="match status" value="1"/>
</dbReference>
<feature type="domain" description="NADH:flavin oxidoreductase/NADH oxidase N-terminal" evidence="8">
    <location>
        <begin position="51"/>
        <end position="392"/>
    </location>
</feature>
<keyword evidence="3" id="KW-0288">FMN</keyword>
<dbReference type="Pfam" id="PF00724">
    <property type="entry name" value="Oxidored_FMN"/>
    <property type="match status" value="1"/>
</dbReference>
<evidence type="ECO:0000313" key="10">
    <source>
        <dbReference type="Proteomes" id="UP000800235"/>
    </source>
</evidence>
<sequence length="733" mass="80433">MASHHAVTEKIDTEDHNVNKAAPGISYYTPAQDPPAGTALDPQPDGRPIPKLFQPLKLRGMTLQNRVMLSPLCQYSAEDGHHTMWHKTHLGGIIQRGPGVTCVEATAVVAEGRITPEDSGLWKDSQIAPLKETVEFAHSQNQKIIIQLGHAGRKASTVAPWLSSGAVAPKELNGWPDNVYAPSAIAYNDKHATPKAMTLDDIATFKDAFVASVKRALTAGFDGIEIHNAHGYLLHEFLSPVCNQRTDQYGGSFENRIRLTIELVELTRQTIPEDMPLFLRLSATDWLEETDLKDQSWTLDQSVKLAKILADKGVDLLDVSSGGNHEKQHIHAGPGYQAPFAKEIKKAVGDKMAVGVVGAITEGKQANQLLEDGLDLAIVGRYFQKNPGMVWQFADDLGVQVNWANQIRVPHYPNEDDKLRATSLTRRRGGNCPNTLEVLSQLRSTLQAENNSSEKPTCTLSLCAVLPSRNSAATKTIKTSLTGIDLSSCIYSENCEDAASSYIIRSTESGSRTIVNYNGLDEMSLEEFKTVAVSYRGGSAWWHFEGRIPEVTLECIRHLRHIHPSSTISVEVEKPGREGLQELAAEADVVFYSRGWAQANGYKNAEECLRAQATGRHDSIFYSDVANLIERLHRRFACCTWGEDGASMILRHKAECYGSKADMPEPVTVVDAVGAGDTFIAGILFGTTVLKLDHQRTLDFAVQLATKKVMQEGFKGLGLGFSDLLNNPLKSEQ</sequence>
<evidence type="ECO:0000313" key="9">
    <source>
        <dbReference type="EMBL" id="KAF2434235.1"/>
    </source>
</evidence>
<evidence type="ECO:0000256" key="3">
    <source>
        <dbReference type="ARBA" id="ARBA00022643"/>
    </source>
</evidence>
<protein>
    <submittedName>
        <fullName evidence="9">FMN-linked oxidoreductase</fullName>
    </submittedName>
</protein>
<evidence type="ECO:0000256" key="4">
    <source>
        <dbReference type="ARBA" id="ARBA00022857"/>
    </source>
</evidence>
<evidence type="ECO:0000259" key="7">
    <source>
        <dbReference type="Pfam" id="PF00294"/>
    </source>
</evidence>
<comment type="cofactor">
    <cofactor evidence="1">
        <name>FMN</name>
        <dbReference type="ChEBI" id="CHEBI:58210"/>
    </cofactor>
</comment>
<dbReference type="Pfam" id="PF00294">
    <property type="entry name" value="PfkB"/>
    <property type="match status" value="1"/>
</dbReference>
<dbReference type="PANTHER" id="PTHR43303">
    <property type="entry name" value="NADPH DEHYDROGENASE C23G7.10C-RELATED"/>
    <property type="match status" value="1"/>
</dbReference>
<keyword evidence="10" id="KW-1185">Reference proteome</keyword>
<feature type="region of interest" description="Disordered" evidence="6">
    <location>
        <begin position="1"/>
        <end position="49"/>
    </location>
</feature>
<gene>
    <name evidence="9" type="ORF">EJ08DRAFT_657465</name>
</gene>
<evidence type="ECO:0000259" key="8">
    <source>
        <dbReference type="Pfam" id="PF00724"/>
    </source>
</evidence>
<dbReference type="InterPro" id="IPR013785">
    <property type="entry name" value="Aldolase_TIM"/>
</dbReference>
<evidence type="ECO:0000256" key="6">
    <source>
        <dbReference type="SAM" id="MobiDB-lite"/>
    </source>
</evidence>
<dbReference type="GO" id="GO:0050661">
    <property type="term" value="F:NADP binding"/>
    <property type="evidence" value="ECO:0007669"/>
    <property type="project" value="InterPro"/>
</dbReference>
<evidence type="ECO:0000256" key="2">
    <source>
        <dbReference type="ARBA" id="ARBA00022630"/>
    </source>
</evidence>
<dbReference type="Proteomes" id="UP000800235">
    <property type="component" value="Unassembled WGS sequence"/>
</dbReference>
<dbReference type="Gene3D" id="3.20.20.70">
    <property type="entry name" value="Aldolase class I"/>
    <property type="match status" value="1"/>
</dbReference>
<dbReference type="GO" id="GO:0010181">
    <property type="term" value="F:FMN binding"/>
    <property type="evidence" value="ECO:0007669"/>
    <property type="project" value="InterPro"/>
</dbReference>
<evidence type="ECO:0000256" key="5">
    <source>
        <dbReference type="ARBA" id="ARBA00023002"/>
    </source>
</evidence>
<accession>A0A9P4NYY2</accession>
<dbReference type="PANTHER" id="PTHR43303:SF4">
    <property type="entry name" value="NADPH DEHYDROGENASE C23G7.10C-RELATED"/>
    <property type="match status" value="1"/>
</dbReference>
<keyword evidence="2" id="KW-0285">Flavoprotein</keyword>
<dbReference type="SUPFAM" id="SSF51395">
    <property type="entry name" value="FMN-linked oxidoreductases"/>
    <property type="match status" value="1"/>
</dbReference>
<dbReference type="GO" id="GO:0003959">
    <property type="term" value="F:NADPH dehydrogenase activity"/>
    <property type="evidence" value="ECO:0007669"/>
    <property type="project" value="InterPro"/>
</dbReference>
<name>A0A9P4NYY2_9PEZI</name>
<dbReference type="InterPro" id="IPR044152">
    <property type="entry name" value="YqjM-like"/>
</dbReference>
<dbReference type="OrthoDB" id="72788at2759"/>
<dbReference type="AlphaFoldDB" id="A0A9P4NYY2"/>
<proteinExistence type="predicted"/>
<comment type="caution">
    <text evidence="9">The sequence shown here is derived from an EMBL/GenBank/DDBJ whole genome shotgun (WGS) entry which is preliminary data.</text>
</comment>
<dbReference type="InterPro" id="IPR011611">
    <property type="entry name" value="PfkB_dom"/>
</dbReference>
<reference evidence="9" key="1">
    <citation type="journal article" date="2020" name="Stud. Mycol.">
        <title>101 Dothideomycetes genomes: a test case for predicting lifestyles and emergence of pathogens.</title>
        <authorList>
            <person name="Haridas S."/>
            <person name="Albert R."/>
            <person name="Binder M."/>
            <person name="Bloem J."/>
            <person name="Labutti K."/>
            <person name="Salamov A."/>
            <person name="Andreopoulos B."/>
            <person name="Baker S."/>
            <person name="Barry K."/>
            <person name="Bills G."/>
            <person name="Bluhm B."/>
            <person name="Cannon C."/>
            <person name="Castanera R."/>
            <person name="Culley D."/>
            <person name="Daum C."/>
            <person name="Ezra D."/>
            <person name="Gonzalez J."/>
            <person name="Henrissat B."/>
            <person name="Kuo A."/>
            <person name="Liang C."/>
            <person name="Lipzen A."/>
            <person name="Lutzoni F."/>
            <person name="Magnuson J."/>
            <person name="Mondo S."/>
            <person name="Nolan M."/>
            <person name="Ohm R."/>
            <person name="Pangilinan J."/>
            <person name="Park H.-J."/>
            <person name="Ramirez L."/>
            <person name="Alfaro M."/>
            <person name="Sun H."/>
            <person name="Tritt A."/>
            <person name="Yoshinaga Y."/>
            <person name="Zwiers L.-H."/>
            <person name="Turgeon B."/>
            <person name="Goodwin S."/>
            <person name="Spatafora J."/>
            <person name="Crous P."/>
            <person name="Grigoriev I."/>
        </authorList>
    </citation>
    <scope>NUCLEOTIDE SEQUENCE</scope>
    <source>
        <strain evidence="9">CBS 130266</strain>
    </source>
</reference>
<feature type="compositionally biased region" description="Basic and acidic residues" evidence="6">
    <location>
        <begin position="1"/>
        <end position="18"/>
    </location>
</feature>
<dbReference type="Gene3D" id="3.40.1190.20">
    <property type="match status" value="1"/>
</dbReference>
<dbReference type="EMBL" id="MU007017">
    <property type="protein sequence ID" value="KAF2434235.1"/>
    <property type="molecule type" value="Genomic_DNA"/>
</dbReference>
<dbReference type="InterPro" id="IPR029056">
    <property type="entry name" value="Ribokinase-like"/>
</dbReference>
<keyword evidence="5" id="KW-0560">Oxidoreductase</keyword>
<feature type="domain" description="Carbohydrate kinase PfkB" evidence="7">
    <location>
        <begin position="420"/>
        <end position="713"/>
    </location>
</feature>
<keyword evidence="4" id="KW-0521">NADP</keyword>
<evidence type="ECO:0000256" key="1">
    <source>
        <dbReference type="ARBA" id="ARBA00001917"/>
    </source>
</evidence>
<dbReference type="CDD" id="cd02932">
    <property type="entry name" value="OYE_YqiM_FMN"/>
    <property type="match status" value="1"/>
</dbReference>